<name>A0A023G2Z3_AMBTT</name>
<feature type="signal peptide" evidence="2">
    <location>
        <begin position="1"/>
        <end position="20"/>
    </location>
</feature>
<dbReference type="Gene3D" id="2.10.80.10">
    <property type="entry name" value="Lipase, subunit A"/>
    <property type="match status" value="1"/>
</dbReference>
<protein>
    <submittedName>
        <fullName evidence="3">Putative secreted mucin</fullName>
    </submittedName>
</protein>
<feature type="region of interest" description="Disordered" evidence="1">
    <location>
        <begin position="34"/>
        <end position="56"/>
    </location>
</feature>
<keyword evidence="2" id="KW-0732">Signal</keyword>
<evidence type="ECO:0000256" key="2">
    <source>
        <dbReference type="SAM" id="SignalP"/>
    </source>
</evidence>
<accession>A0A023G2Z3</accession>
<evidence type="ECO:0000256" key="1">
    <source>
        <dbReference type="SAM" id="MobiDB-lite"/>
    </source>
</evidence>
<proteinExistence type="evidence at transcript level"/>
<dbReference type="AlphaFoldDB" id="A0A023G2Z3"/>
<reference evidence="3" key="1">
    <citation type="submission" date="2014-03" db="EMBL/GenBank/DDBJ databases">
        <title>The sialotranscriptome of Amblyomma triste, Amblyomma parvum and Amblyomma cajennense ticks, uncovered by 454-based RNA-seq.</title>
        <authorList>
            <person name="Garcia G.R."/>
            <person name="Gardinassi L.G."/>
            <person name="Ribeiro J.M."/>
            <person name="Anatriello E."/>
            <person name="Ferreira B.R."/>
            <person name="Moreira H.N."/>
            <person name="Mafra C."/>
            <person name="Olegario M.M."/>
            <person name="Szabo P.J."/>
            <person name="Miranda-Santos I.K."/>
            <person name="Maruyama S.R."/>
        </authorList>
    </citation>
    <scope>NUCLEOTIDE SEQUENCE</scope>
    <source>
        <strain evidence="3">Mato Grasso do Sul</strain>
        <tissue evidence="3">Salivary glands</tissue>
    </source>
</reference>
<sequence length="180" mass="18983">MASRLAGSCFLVMLTAFTLQQCIISTALPYNDGTVDSGATRKNTPQPKSENDPCDGNEDCGPGLCCVRPDIDNGTICFKLGSSSEECSNTQLQAATAPPAPACRADDDSTSVNVTTHSPPYDVKCPCAEGLDCLFSQIKSRSGSDQEQSVTSTPLGKCETKPVPIERNNEEQPTAAGKDE</sequence>
<organism evidence="3">
    <name type="scientific">Amblyomma triste</name>
    <name type="common">Neotropical tick</name>
    <dbReference type="NCBI Taxonomy" id="251400"/>
    <lineage>
        <taxon>Eukaryota</taxon>
        <taxon>Metazoa</taxon>
        <taxon>Ecdysozoa</taxon>
        <taxon>Arthropoda</taxon>
        <taxon>Chelicerata</taxon>
        <taxon>Arachnida</taxon>
        <taxon>Acari</taxon>
        <taxon>Parasitiformes</taxon>
        <taxon>Ixodida</taxon>
        <taxon>Ixodoidea</taxon>
        <taxon>Ixodidae</taxon>
        <taxon>Amblyomminae</taxon>
        <taxon>Amblyomma</taxon>
    </lineage>
</organism>
<feature type="region of interest" description="Disordered" evidence="1">
    <location>
        <begin position="140"/>
        <end position="180"/>
    </location>
</feature>
<feature type="compositionally biased region" description="Polar residues" evidence="1">
    <location>
        <begin position="140"/>
        <end position="154"/>
    </location>
</feature>
<feature type="chain" id="PRO_5001516155" evidence="2">
    <location>
        <begin position="21"/>
        <end position="180"/>
    </location>
</feature>
<evidence type="ECO:0000313" key="3">
    <source>
        <dbReference type="EMBL" id="JAC28032.1"/>
    </source>
</evidence>
<dbReference type="EMBL" id="GBBM01007386">
    <property type="protein sequence ID" value="JAC28032.1"/>
    <property type="molecule type" value="mRNA"/>
</dbReference>